<proteinExistence type="predicted"/>
<gene>
    <name evidence="3" type="ORF">BDQ12DRAFT_605867</name>
</gene>
<evidence type="ECO:0000313" key="4">
    <source>
        <dbReference type="Proteomes" id="UP000308652"/>
    </source>
</evidence>
<keyword evidence="4" id="KW-1185">Reference proteome</keyword>
<dbReference type="PANTHER" id="PTHR35870:SF1">
    <property type="entry name" value="PROTEIN, PUTATIVE (AFU_ORTHOLOGUE AFUA_5G03330)-RELATED"/>
    <property type="match status" value="1"/>
</dbReference>
<dbReference type="OrthoDB" id="10004862at2759"/>
<organism evidence="3 4">
    <name type="scientific">Crucibulum laeve</name>
    <dbReference type="NCBI Taxonomy" id="68775"/>
    <lineage>
        <taxon>Eukaryota</taxon>
        <taxon>Fungi</taxon>
        <taxon>Dikarya</taxon>
        <taxon>Basidiomycota</taxon>
        <taxon>Agaricomycotina</taxon>
        <taxon>Agaricomycetes</taxon>
        <taxon>Agaricomycetidae</taxon>
        <taxon>Agaricales</taxon>
        <taxon>Agaricineae</taxon>
        <taxon>Nidulariaceae</taxon>
        <taxon>Crucibulum</taxon>
    </lineage>
</organism>
<reference evidence="3 4" key="1">
    <citation type="journal article" date="2019" name="Nat. Ecol. Evol.">
        <title>Megaphylogeny resolves global patterns of mushroom evolution.</title>
        <authorList>
            <person name="Varga T."/>
            <person name="Krizsan K."/>
            <person name="Foldi C."/>
            <person name="Dima B."/>
            <person name="Sanchez-Garcia M."/>
            <person name="Sanchez-Ramirez S."/>
            <person name="Szollosi G.J."/>
            <person name="Szarkandi J.G."/>
            <person name="Papp V."/>
            <person name="Albert L."/>
            <person name="Andreopoulos W."/>
            <person name="Angelini C."/>
            <person name="Antonin V."/>
            <person name="Barry K.W."/>
            <person name="Bougher N.L."/>
            <person name="Buchanan P."/>
            <person name="Buyck B."/>
            <person name="Bense V."/>
            <person name="Catcheside P."/>
            <person name="Chovatia M."/>
            <person name="Cooper J."/>
            <person name="Damon W."/>
            <person name="Desjardin D."/>
            <person name="Finy P."/>
            <person name="Geml J."/>
            <person name="Haridas S."/>
            <person name="Hughes K."/>
            <person name="Justo A."/>
            <person name="Karasinski D."/>
            <person name="Kautmanova I."/>
            <person name="Kiss B."/>
            <person name="Kocsube S."/>
            <person name="Kotiranta H."/>
            <person name="LaButti K.M."/>
            <person name="Lechner B.E."/>
            <person name="Liimatainen K."/>
            <person name="Lipzen A."/>
            <person name="Lukacs Z."/>
            <person name="Mihaltcheva S."/>
            <person name="Morgado L.N."/>
            <person name="Niskanen T."/>
            <person name="Noordeloos M.E."/>
            <person name="Ohm R.A."/>
            <person name="Ortiz-Santana B."/>
            <person name="Ovrebo C."/>
            <person name="Racz N."/>
            <person name="Riley R."/>
            <person name="Savchenko A."/>
            <person name="Shiryaev A."/>
            <person name="Soop K."/>
            <person name="Spirin V."/>
            <person name="Szebenyi C."/>
            <person name="Tomsovsky M."/>
            <person name="Tulloss R.E."/>
            <person name="Uehling J."/>
            <person name="Grigoriev I.V."/>
            <person name="Vagvolgyi C."/>
            <person name="Papp T."/>
            <person name="Martin F.M."/>
            <person name="Miettinen O."/>
            <person name="Hibbett D.S."/>
            <person name="Nagy L.G."/>
        </authorList>
    </citation>
    <scope>NUCLEOTIDE SEQUENCE [LARGE SCALE GENOMIC DNA]</scope>
    <source>
        <strain evidence="3 4">CBS 166.37</strain>
    </source>
</reference>
<sequence>MSSNSTLDALFPSPSAPPSRLSPAHWPGVNLHSAASLQKVLKDNHEKWHVFFNDKQFHNHAAHRALALWALGSDGGVIEAGYEKDISYEKPAFESPEAITEDNFSKHLGNEKFYHAYLEFFTKKVEEKGIPATLDEFIFSKKANIGMNEHTSKKDRPQMLSRFLSGVIHPMIHTGHAAEFGLPGMLAEGLAQTAVHPASSTPLIPPSLFDINIDDSPSDSESTIATATKMVESLTEHLDAALSVDPTSTAKPASVLPATPTPAKPHTTSSDENDVHAVTILARVLADKQFASSNEIDETKMYATTLKKYGSALVKHTAQWTLDLNRPGEVERKMEEVIWVNALIYGVGGWTERGEEKFNADFFFMHLVTSSLFLPSLLALIPPHSQVLLLRTYLATSLAWYIARGRPALAVSEFFAASHTSTHPIPAGPQPTANKEAIFSESQTPNPWLPIIQSSIVHPDEHVPKLQRSLAHWAAVFGEAEKGALGETELPGGGEVDGTLFIRAAGLTVQRMGWVREGEEKAEFWDRTGFYKKT</sequence>
<dbReference type="STRING" id="68775.A0A5C3LZD0"/>
<keyword evidence="1" id="KW-0560">Oxidoreductase</keyword>
<evidence type="ECO:0008006" key="5">
    <source>
        <dbReference type="Google" id="ProtNLM"/>
    </source>
</evidence>
<dbReference type="GO" id="GO:0016491">
    <property type="term" value="F:oxidoreductase activity"/>
    <property type="evidence" value="ECO:0007669"/>
    <property type="project" value="UniProtKB-KW"/>
</dbReference>
<evidence type="ECO:0000256" key="1">
    <source>
        <dbReference type="ARBA" id="ARBA00023002"/>
    </source>
</evidence>
<dbReference type="AlphaFoldDB" id="A0A5C3LZD0"/>
<dbReference type="Proteomes" id="UP000308652">
    <property type="component" value="Unassembled WGS sequence"/>
</dbReference>
<dbReference type="InterPro" id="IPR025337">
    <property type="entry name" value="Questin_oxidase-like"/>
</dbReference>
<dbReference type="Pfam" id="PF14027">
    <property type="entry name" value="Questin_oxidase"/>
    <property type="match status" value="1"/>
</dbReference>
<feature type="region of interest" description="Disordered" evidence="2">
    <location>
        <begin position="248"/>
        <end position="272"/>
    </location>
</feature>
<name>A0A5C3LZD0_9AGAR</name>
<accession>A0A5C3LZD0</accession>
<feature type="compositionally biased region" description="Low complexity" evidence="2">
    <location>
        <begin position="7"/>
        <end position="22"/>
    </location>
</feature>
<dbReference type="PANTHER" id="PTHR35870">
    <property type="entry name" value="PROTEIN, PUTATIVE (AFU_ORTHOLOGUE AFUA_5G03330)-RELATED"/>
    <property type="match status" value="1"/>
</dbReference>
<evidence type="ECO:0000313" key="3">
    <source>
        <dbReference type="EMBL" id="TFK38464.1"/>
    </source>
</evidence>
<feature type="region of interest" description="Disordered" evidence="2">
    <location>
        <begin position="1"/>
        <end position="22"/>
    </location>
</feature>
<evidence type="ECO:0000256" key="2">
    <source>
        <dbReference type="SAM" id="MobiDB-lite"/>
    </source>
</evidence>
<protein>
    <recommendedName>
        <fullName evidence="5">Oxidoreductase AflY</fullName>
    </recommendedName>
</protein>
<dbReference type="EMBL" id="ML213603">
    <property type="protein sequence ID" value="TFK38464.1"/>
    <property type="molecule type" value="Genomic_DNA"/>
</dbReference>